<evidence type="ECO:0000256" key="3">
    <source>
        <dbReference type="ARBA" id="ARBA00022525"/>
    </source>
</evidence>
<accession>Q6J935</accession>
<feature type="chain" id="PRO_5004275026" evidence="4">
    <location>
        <begin position="19"/>
        <end position="136"/>
    </location>
</feature>
<evidence type="ECO:0000256" key="2">
    <source>
        <dbReference type="ARBA" id="ARBA00010421"/>
    </source>
</evidence>
<evidence type="ECO:0000256" key="1">
    <source>
        <dbReference type="ARBA" id="ARBA00004613"/>
    </source>
</evidence>
<dbReference type="GO" id="GO:0005576">
    <property type="term" value="C:extracellular region"/>
    <property type="evidence" value="ECO:0007669"/>
    <property type="project" value="UniProtKB-SubCell"/>
</dbReference>
<protein>
    <submittedName>
        <fullName evidence="5">Immunomodulatory protein</fullName>
    </submittedName>
</protein>
<dbReference type="Gene3D" id="2.40.40.10">
    <property type="entry name" value="RlpA-like domain"/>
    <property type="match status" value="1"/>
</dbReference>
<keyword evidence="4" id="KW-0732">Signal</keyword>
<proteinExistence type="evidence at transcript level"/>
<name>Q6J935_TAICA</name>
<feature type="signal peptide" evidence="4">
    <location>
        <begin position="1"/>
        <end position="18"/>
    </location>
</feature>
<evidence type="ECO:0000256" key="4">
    <source>
        <dbReference type="SAM" id="SignalP"/>
    </source>
</evidence>
<organism evidence="5">
    <name type="scientific">Taiwanofungus camphoratus</name>
    <name type="common">Poroid brown-rot fungus</name>
    <name type="synonym">Antrodia camphorata</name>
    <dbReference type="NCBI Taxonomy" id="2696576"/>
    <lineage>
        <taxon>Eukaryota</taxon>
        <taxon>Fungi</taxon>
        <taxon>Dikarya</taxon>
        <taxon>Basidiomycota</taxon>
        <taxon>Agaricomycotina</taxon>
        <taxon>Agaricomycetes</taxon>
        <taxon>Polyporales</taxon>
        <taxon>Taiwanofungaceae</taxon>
        <taxon>Taiwanofungus</taxon>
    </lineage>
</organism>
<dbReference type="AlphaFoldDB" id="Q6J935"/>
<gene>
    <name evidence="5" type="primary">Aca1</name>
</gene>
<dbReference type="InterPro" id="IPR036908">
    <property type="entry name" value="RlpA-like_sf"/>
</dbReference>
<evidence type="ECO:0000313" key="5">
    <source>
        <dbReference type="EMBL" id="AAT11911.1"/>
    </source>
</evidence>
<dbReference type="Pfam" id="PF07249">
    <property type="entry name" value="Cerato-platanin"/>
    <property type="match status" value="1"/>
</dbReference>
<keyword evidence="3" id="KW-0964">Secreted</keyword>
<comment type="similarity">
    <text evidence="2">Belongs to the cerato-platanin family.</text>
</comment>
<dbReference type="SMR" id="Q6J935"/>
<comment type="subcellular location">
    <subcellularLocation>
        <location evidence="1">Secreted</location>
    </subcellularLocation>
</comment>
<dbReference type="CDD" id="cd22778">
    <property type="entry name" value="DPBB_CEPL-like"/>
    <property type="match status" value="1"/>
</dbReference>
<dbReference type="SUPFAM" id="SSF50685">
    <property type="entry name" value="Barwin-like endoglucanases"/>
    <property type="match status" value="1"/>
</dbReference>
<dbReference type="EMBL" id="AY569691">
    <property type="protein sequence ID" value="AAT11911.1"/>
    <property type="molecule type" value="mRNA"/>
</dbReference>
<reference evidence="5" key="1">
    <citation type="journal article" date="2009" name="J. Agric. Food Chem.">
        <title>Purification, cloning, and functional characterization of a novel immunomodulatory protein from Antrodia camphorata (bitter mushroom) that exhibits TLR2-dependent NF-?B activation and M1 polarization within murine macrophages.</title>
        <authorList>
            <person name="Sheu F."/>
            <person name="Chien P.J."/>
            <person name="Hsieh K.Y."/>
            <person name="Chin K.L."/>
            <person name="Huang W.T."/>
            <person name="Tsao C.Y."/>
            <person name="Chen Y.F."/>
            <person name="Cheng H.C."/>
            <person name="Chang H.H."/>
        </authorList>
    </citation>
    <scope>NUCLEOTIDE SEQUENCE</scope>
</reference>
<dbReference type="InterPro" id="IPR010829">
    <property type="entry name" value="Cerato-platanin"/>
</dbReference>
<sequence length="136" mass="14022">MKVAVALSALFLLPSALGVNVTYDPFFDNPNNSLSYVACSDGTNGLLTKGYTTLGSLPDFPYIGGAYAIAGWNSPSCGTCWELTYNNVSINILGIDTAAGFNIALTAMNVLTNNAAVDLGEVDAAAIQVDSSVCGL</sequence>